<keyword evidence="2" id="KW-1185">Reference proteome</keyword>
<protein>
    <submittedName>
        <fullName evidence="1">Uncharacterized protein</fullName>
    </submittedName>
</protein>
<evidence type="ECO:0000313" key="2">
    <source>
        <dbReference type="Proteomes" id="UP001501752"/>
    </source>
</evidence>
<comment type="caution">
    <text evidence="1">The sequence shown here is derived from an EMBL/GenBank/DDBJ whole genome shotgun (WGS) entry which is preliminary data.</text>
</comment>
<gene>
    <name evidence="1" type="ORF">GCM10023235_09300</name>
</gene>
<dbReference type="EMBL" id="BAABIS010000001">
    <property type="protein sequence ID" value="GAA4836533.1"/>
    <property type="molecule type" value="Genomic_DNA"/>
</dbReference>
<organism evidence="1 2">
    <name type="scientific">Kitasatospora terrestris</name>
    <dbReference type="NCBI Taxonomy" id="258051"/>
    <lineage>
        <taxon>Bacteria</taxon>
        <taxon>Bacillati</taxon>
        <taxon>Actinomycetota</taxon>
        <taxon>Actinomycetes</taxon>
        <taxon>Kitasatosporales</taxon>
        <taxon>Streptomycetaceae</taxon>
        <taxon>Kitasatospora</taxon>
    </lineage>
</organism>
<name>A0ABP9DD96_9ACTN</name>
<accession>A0ABP9DD96</accession>
<reference evidence="2" key="1">
    <citation type="journal article" date="2019" name="Int. J. Syst. Evol. Microbiol.">
        <title>The Global Catalogue of Microorganisms (GCM) 10K type strain sequencing project: providing services to taxonomists for standard genome sequencing and annotation.</title>
        <authorList>
            <consortium name="The Broad Institute Genomics Platform"/>
            <consortium name="The Broad Institute Genome Sequencing Center for Infectious Disease"/>
            <person name="Wu L."/>
            <person name="Ma J."/>
        </authorList>
    </citation>
    <scope>NUCLEOTIDE SEQUENCE [LARGE SCALE GENOMIC DNA]</scope>
    <source>
        <strain evidence="2">JCM 13006</strain>
    </source>
</reference>
<dbReference type="Proteomes" id="UP001501752">
    <property type="component" value="Unassembled WGS sequence"/>
</dbReference>
<evidence type="ECO:0000313" key="1">
    <source>
        <dbReference type="EMBL" id="GAA4836533.1"/>
    </source>
</evidence>
<sequence>MLPGMTEEHAVADTPPVDAVPARRRPAWKIPLAIVTGLVVAAAAVGLARGLSGEDAGPATPTSGSPAAGPDTFALSGHLTLKQSSVTSGPCSGTGGYQDIHEGATVTVYDGGGRAVATGSLAAGMRVGLYCRFSVWVTGVPVGPGSYQVEVSHRGKATLSAEDAQAGKYEASLG</sequence>
<proteinExistence type="predicted"/>